<gene>
    <name evidence="7" type="ORF">ACH5RR_032160</name>
</gene>
<dbReference type="Proteomes" id="UP001630127">
    <property type="component" value="Unassembled WGS sequence"/>
</dbReference>
<keyword evidence="2" id="KW-0645">Protease</keyword>
<comment type="caution">
    <text evidence="7">The sequence shown here is derived from an EMBL/GenBank/DDBJ whole genome shotgun (WGS) entry which is preliminary data.</text>
</comment>
<dbReference type="GO" id="GO:0006508">
    <property type="term" value="P:proteolysis"/>
    <property type="evidence" value="ECO:0007669"/>
    <property type="project" value="UniProtKB-KW"/>
</dbReference>
<dbReference type="Gene3D" id="3.40.395.10">
    <property type="entry name" value="Adenoviral Proteinase, Chain A"/>
    <property type="match status" value="1"/>
</dbReference>
<dbReference type="AlphaFoldDB" id="A0ABD2YMK7"/>
<keyword evidence="8" id="KW-1185">Reference proteome</keyword>
<dbReference type="InterPro" id="IPR038765">
    <property type="entry name" value="Papain-like_cys_pep_sf"/>
</dbReference>
<proteinExistence type="inferred from homology"/>
<feature type="domain" description="Ubiquitin-like protease family profile" evidence="6">
    <location>
        <begin position="55"/>
        <end position="259"/>
    </location>
</feature>
<feature type="region of interest" description="Disordered" evidence="5">
    <location>
        <begin position="64"/>
        <end position="103"/>
    </location>
</feature>
<evidence type="ECO:0000256" key="2">
    <source>
        <dbReference type="ARBA" id="ARBA00022670"/>
    </source>
</evidence>
<organism evidence="7 8">
    <name type="scientific">Cinchona calisaya</name>
    <dbReference type="NCBI Taxonomy" id="153742"/>
    <lineage>
        <taxon>Eukaryota</taxon>
        <taxon>Viridiplantae</taxon>
        <taxon>Streptophyta</taxon>
        <taxon>Embryophyta</taxon>
        <taxon>Tracheophyta</taxon>
        <taxon>Spermatophyta</taxon>
        <taxon>Magnoliopsida</taxon>
        <taxon>eudicotyledons</taxon>
        <taxon>Gunneridae</taxon>
        <taxon>Pentapetalae</taxon>
        <taxon>asterids</taxon>
        <taxon>lamiids</taxon>
        <taxon>Gentianales</taxon>
        <taxon>Rubiaceae</taxon>
        <taxon>Cinchonoideae</taxon>
        <taxon>Cinchoneae</taxon>
        <taxon>Cinchona</taxon>
    </lineage>
</organism>
<evidence type="ECO:0000256" key="3">
    <source>
        <dbReference type="ARBA" id="ARBA00022801"/>
    </source>
</evidence>
<evidence type="ECO:0000313" key="8">
    <source>
        <dbReference type="Proteomes" id="UP001630127"/>
    </source>
</evidence>
<dbReference type="EMBL" id="JBJUIK010000013">
    <property type="protein sequence ID" value="KAL3506778.1"/>
    <property type="molecule type" value="Genomic_DNA"/>
</dbReference>
<dbReference type="SUPFAM" id="SSF54001">
    <property type="entry name" value="Cysteine proteinases"/>
    <property type="match status" value="1"/>
</dbReference>
<evidence type="ECO:0000313" key="7">
    <source>
        <dbReference type="EMBL" id="KAL3506778.1"/>
    </source>
</evidence>
<feature type="compositionally biased region" description="Polar residues" evidence="5">
    <location>
        <begin position="64"/>
        <end position="77"/>
    </location>
</feature>
<evidence type="ECO:0000256" key="4">
    <source>
        <dbReference type="ARBA" id="ARBA00022807"/>
    </source>
</evidence>
<keyword evidence="3" id="KW-0378">Hydrolase</keyword>
<feature type="compositionally biased region" description="Basic residues" evidence="5">
    <location>
        <begin position="79"/>
        <end position="90"/>
    </location>
</feature>
<protein>
    <recommendedName>
        <fullName evidence="6">Ubiquitin-like protease family profile domain-containing protein</fullName>
    </recommendedName>
</protein>
<evidence type="ECO:0000259" key="6">
    <source>
        <dbReference type="PROSITE" id="PS50600"/>
    </source>
</evidence>
<evidence type="ECO:0000256" key="5">
    <source>
        <dbReference type="SAM" id="MobiDB-lite"/>
    </source>
</evidence>
<dbReference type="PANTHER" id="PTHR12606">
    <property type="entry name" value="SENTRIN/SUMO-SPECIFIC PROTEASE"/>
    <property type="match status" value="1"/>
</dbReference>
<reference evidence="7 8" key="1">
    <citation type="submission" date="2024-11" db="EMBL/GenBank/DDBJ databases">
        <title>A near-complete genome assembly of Cinchona calisaya.</title>
        <authorList>
            <person name="Lian D.C."/>
            <person name="Zhao X.W."/>
            <person name="Wei L."/>
        </authorList>
    </citation>
    <scope>NUCLEOTIDE SEQUENCE [LARGE SCALE GENOMIC DNA]</scope>
    <source>
        <tissue evidence="7">Nenye</tissue>
    </source>
</reference>
<dbReference type="Pfam" id="PF02902">
    <property type="entry name" value="Peptidase_C48"/>
    <property type="match status" value="1"/>
</dbReference>
<accession>A0ABD2YMK7</accession>
<dbReference type="PROSITE" id="PS50600">
    <property type="entry name" value="ULP_PROTEASE"/>
    <property type="match status" value="1"/>
</dbReference>
<dbReference type="GO" id="GO:0008234">
    <property type="term" value="F:cysteine-type peptidase activity"/>
    <property type="evidence" value="ECO:0007669"/>
    <property type="project" value="UniProtKB-KW"/>
</dbReference>
<comment type="similarity">
    <text evidence="1">Belongs to the peptidase C48 family.</text>
</comment>
<keyword evidence="4" id="KW-0788">Thiol protease</keyword>
<sequence>MQGGVENAEIPDVYPLCNDDAFVDMMSPKRDRKRAIPDKEVIEISLMNEDGCVPNVVARRSLASSQPDSEMSSTFSNKCHVRSKKSRRGKATGSADIGGTKDGCKNIQQKASKKQQLHVVANTLCAQFVLYTMTIVINNGEIATRERMLSLMQLDYVQAEICVPLNWKGSHWYLAVVDQKARQVLIYDSFSDLEYDKMRLIHADIVCGRIQGQGGLSVGFGYNSPHNIRSYEFICSDWCPQQINSFDCGIYVMKHMEIIEELQDGCSITVMNENIY</sequence>
<dbReference type="InterPro" id="IPR003653">
    <property type="entry name" value="Peptidase_C48_C"/>
</dbReference>
<evidence type="ECO:0000256" key="1">
    <source>
        <dbReference type="ARBA" id="ARBA00005234"/>
    </source>
</evidence>
<dbReference type="PANTHER" id="PTHR12606:SF1">
    <property type="entry name" value="UBIQUITIN-LIKE-SPECIFIC PROTEASE 1A"/>
    <property type="match status" value="1"/>
</dbReference>
<name>A0ABD2YMK7_9GENT</name>